<name>A0AA39GH75_SARSR</name>
<evidence type="ECO:0000313" key="7">
    <source>
        <dbReference type="EMBL" id="KAK0387292.1"/>
    </source>
</evidence>
<keyword evidence="4" id="KW-0175">Coiled coil</keyword>
<keyword evidence="3" id="KW-0539">Nucleus</keyword>
<keyword evidence="8" id="KW-1185">Reference proteome</keyword>
<dbReference type="InterPro" id="IPR050613">
    <property type="entry name" value="Sec_Metabolite_Reg"/>
</dbReference>
<dbReference type="SMART" id="SM00066">
    <property type="entry name" value="GAL4"/>
    <property type="match status" value="1"/>
</dbReference>
<dbReference type="GO" id="GO:0005634">
    <property type="term" value="C:nucleus"/>
    <property type="evidence" value="ECO:0007669"/>
    <property type="project" value="UniProtKB-SubCell"/>
</dbReference>
<dbReference type="AlphaFoldDB" id="A0AA39GH75"/>
<dbReference type="CDD" id="cd12148">
    <property type="entry name" value="fungal_TF_MHR"/>
    <property type="match status" value="1"/>
</dbReference>
<comment type="subcellular location">
    <subcellularLocation>
        <location evidence="1">Nucleus</location>
    </subcellularLocation>
</comment>
<evidence type="ECO:0000256" key="2">
    <source>
        <dbReference type="ARBA" id="ARBA00022723"/>
    </source>
</evidence>
<reference evidence="7" key="1">
    <citation type="submission" date="2022-10" db="EMBL/GenBank/DDBJ databases">
        <title>Determination and structural analysis of whole genome sequence of Sarocladium strictum F4-1.</title>
        <authorList>
            <person name="Hu L."/>
            <person name="Jiang Y."/>
        </authorList>
    </citation>
    <scope>NUCLEOTIDE SEQUENCE</scope>
    <source>
        <strain evidence="7">F4-1</strain>
    </source>
</reference>
<feature type="compositionally biased region" description="Low complexity" evidence="5">
    <location>
        <begin position="309"/>
        <end position="324"/>
    </location>
</feature>
<dbReference type="Proteomes" id="UP001175261">
    <property type="component" value="Unassembled WGS sequence"/>
</dbReference>
<dbReference type="GO" id="GO:0008270">
    <property type="term" value="F:zinc ion binding"/>
    <property type="evidence" value="ECO:0007669"/>
    <property type="project" value="InterPro"/>
</dbReference>
<sequence>MADDCGSCTEHIFSLEAKTLSRNCGEDLARVYSSRDGSHTLFVSLVVRMPERLKRPSFFEILRERHKDICEASLAAARSVRRKAAKQPITILTVRPCGTMNFARTALFPSVGGPGCSLQGLIGLCNKKIVLHLEEQLPRGILGVQGVVLLGTNLVADKPYFRYACLFEIKGGTSGRGVSLRLEADDEAKKTPNSSSSSCSAITDTCGSLFTASSTITATMQHARGILSCASCRQRKLRCDRGEPCHNCETRKIECKYAPIPRGRAVVQRQDENRQELEGRIRHLEKLIGSLAAQNPNCSVATEVLKSTSSSSSSALAPASDRSSPTSSQCEVKSGRLIENDNQMIYVSPDHWAAIHEEITKLRAHVELDDPSTDMDAIAEQVAHDRGLMLLEGLCPPCSLEEIIFDIPPRPVADRLVSRYFTSRDRLIVLHGPNFLREYHDFWNQPTAAPPAWVAMLFGVMLGGAFLYVRAGESLPEGMATAGEVLENFQRRSAECLVLSNYSTAPGKYTLEALLLHGHSEFIRRPDAQVGIWVLGGVAIRLALRMGYHRDPSHYSHFTPFEGEMRRRMWSNIKQLDCLTSYQVGLPSMLQDRHVDCLPPRNIFDEEISPESTELPPSRPETEMTPILYQIVKVRLLSVFDDIFDQTSLAEMDNRNYDRVTDLERRLTEAIAAVPPGLRLASPQDSLMVHPNVLIRQYNIQLLGQKARCILHRQHITESFLDPKFDYSRKACLSSAMALLRYQMDILAEVQPGGLLFNERWFVTQLEHSDFLLACMVVLLEVASRAKQSNASRGLEEVYSTTQLMDAVKKSQEFWYIMRDRNRKAMQAYKTMSGMLSRIMVDTEVSNAATVSTNTLSLDRSVTDPSQRSVDFAASAPSAGHSMPSYDSHMDPPVLDPAMAEISDLLISPALVDWESWESYMQRPLDRQ</sequence>
<gene>
    <name evidence="7" type="ORF">NLU13_5605</name>
</gene>
<dbReference type="CDD" id="cd00067">
    <property type="entry name" value="GAL4"/>
    <property type="match status" value="1"/>
</dbReference>
<dbReference type="GO" id="GO:0006351">
    <property type="term" value="P:DNA-templated transcription"/>
    <property type="evidence" value="ECO:0007669"/>
    <property type="project" value="InterPro"/>
</dbReference>
<feature type="coiled-coil region" evidence="4">
    <location>
        <begin position="267"/>
        <end position="294"/>
    </location>
</feature>
<dbReference type="SUPFAM" id="SSF57701">
    <property type="entry name" value="Zn2/Cys6 DNA-binding domain"/>
    <property type="match status" value="1"/>
</dbReference>
<dbReference type="GO" id="GO:0003677">
    <property type="term" value="F:DNA binding"/>
    <property type="evidence" value="ECO:0007669"/>
    <property type="project" value="InterPro"/>
</dbReference>
<organism evidence="7 8">
    <name type="scientific">Sarocladium strictum</name>
    <name type="common">Black bundle disease fungus</name>
    <name type="synonym">Acremonium strictum</name>
    <dbReference type="NCBI Taxonomy" id="5046"/>
    <lineage>
        <taxon>Eukaryota</taxon>
        <taxon>Fungi</taxon>
        <taxon>Dikarya</taxon>
        <taxon>Ascomycota</taxon>
        <taxon>Pezizomycotina</taxon>
        <taxon>Sordariomycetes</taxon>
        <taxon>Hypocreomycetidae</taxon>
        <taxon>Hypocreales</taxon>
        <taxon>Sarocladiaceae</taxon>
        <taxon>Sarocladium</taxon>
    </lineage>
</organism>
<accession>A0AA39GH75</accession>
<evidence type="ECO:0000256" key="5">
    <source>
        <dbReference type="SAM" id="MobiDB-lite"/>
    </source>
</evidence>
<dbReference type="Pfam" id="PF04082">
    <property type="entry name" value="Fungal_trans"/>
    <property type="match status" value="1"/>
</dbReference>
<evidence type="ECO:0000256" key="4">
    <source>
        <dbReference type="SAM" id="Coils"/>
    </source>
</evidence>
<dbReference type="InterPro" id="IPR007219">
    <property type="entry name" value="XnlR_reg_dom"/>
</dbReference>
<dbReference type="InterPro" id="IPR036864">
    <property type="entry name" value="Zn2-C6_fun-type_DNA-bd_sf"/>
</dbReference>
<dbReference type="SMART" id="SM00906">
    <property type="entry name" value="Fungal_trans"/>
    <property type="match status" value="1"/>
</dbReference>
<comment type="caution">
    <text evidence="7">The sequence shown here is derived from an EMBL/GenBank/DDBJ whole genome shotgun (WGS) entry which is preliminary data.</text>
</comment>
<dbReference type="Gene3D" id="4.10.240.10">
    <property type="entry name" value="Zn(2)-C6 fungal-type DNA-binding domain"/>
    <property type="match status" value="1"/>
</dbReference>
<proteinExistence type="predicted"/>
<dbReference type="PROSITE" id="PS50048">
    <property type="entry name" value="ZN2_CY6_FUNGAL_2"/>
    <property type="match status" value="1"/>
</dbReference>
<protein>
    <recommendedName>
        <fullName evidence="6">Zn(2)-C6 fungal-type domain-containing protein</fullName>
    </recommendedName>
</protein>
<evidence type="ECO:0000313" key="8">
    <source>
        <dbReference type="Proteomes" id="UP001175261"/>
    </source>
</evidence>
<dbReference type="PANTHER" id="PTHR31001">
    <property type="entry name" value="UNCHARACTERIZED TRANSCRIPTIONAL REGULATORY PROTEIN"/>
    <property type="match status" value="1"/>
</dbReference>
<dbReference type="EMBL" id="JAPDFR010000004">
    <property type="protein sequence ID" value="KAK0387292.1"/>
    <property type="molecule type" value="Genomic_DNA"/>
</dbReference>
<dbReference type="GO" id="GO:0000981">
    <property type="term" value="F:DNA-binding transcription factor activity, RNA polymerase II-specific"/>
    <property type="evidence" value="ECO:0007669"/>
    <property type="project" value="InterPro"/>
</dbReference>
<evidence type="ECO:0000259" key="6">
    <source>
        <dbReference type="PROSITE" id="PS50048"/>
    </source>
</evidence>
<feature type="region of interest" description="Disordered" evidence="5">
    <location>
        <begin position="309"/>
        <end position="332"/>
    </location>
</feature>
<dbReference type="Pfam" id="PF00172">
    <property type="entry name" value="Zn_clus"/>
    <property type="match status" value="1"/>
</dbReference>
<feature type="domain" description="Zn(2)-C6 fungal-type" evidence="6">
    <location>
        <begin position="228"/>
        <end position="257"/>
    </location>
</feature>
<evidence type="ECO:0000256" key="1">
    <source>
        <dbReference type="ARBA" id="ARBA00004123"/>
    </source>
</evidence>
<dbReference type="InterPro" id="IPR001138">
    <property type="entry name" value="Zn2Cys6_DnaBD"/>
</dbReference>
<evidence type="ECO:0000256" key="3">
    <source>
        <dbReference type="ARBA" id="ARBA00023242"/>
    </source>
</evidence>
<dbReference type="PROSITE" id="PS00463">
    <property type="entry name" value="ZN2_CY6_FUNGAL_1"/>
    <property type="match status" value="1"/>
</dbReference>
<dbReference type="PANTHER" id="PTHR31001:SF49">
    <property type="entry name" value="ZN(II)2CYS6 TRANSCRIPTION FACTOR (EUROFUNG)"/>
    <property type="match status" value="1"/>
</dbReference>
<keyword evidence="2" id="KW-0479">Metal-binding</keyword>